<evidence type="ECO:0000256" key="1">
    <source>
        <dbReference type="SAM" id="SignalP"/>
    </source>
</evidence>
<keyword evidence="3" id="KW-1185">Reference proteome</keyword>
<gene>
    <name evidence="2" type="ORF">QBC37DRAFT_429016</name>
</gene>
<proteinExistence type="predicted"/>
<sequence length="94" mass="10577">MSISTISIHSFRFFLVRFFLVRFLGTRVAASTRCPKNLGAGTWQVNQLQGLAFSLGQCSWWSLFSIGNCRPRTVDLPGVLLSYNSPLPGLQRKR</sequence>
<feature type="signal peptide" evidence="1">
    <location>
        <begin position="1"/>
        <end position="30"/>
    </location>
</feature>
<accession>A0AAN6Y105</accession>
<reference evidence="2" key="1">
    <citation type="journal article" date="2023" name="Mol. Phylogenet. Evol.">
        <title>Genome-scale phylogeny and comparative genomics of the fungal order Sordariales.</title>
        <authorList>
            <person name="Hensen N."/>
            <person name="Bonometti L."/>
            <person name="Westerberg I."/>
            <person name="Brannstrom I.O."/>
            <person name="Guillou S."/>
            <person name="Cros-Aarteil S."/>
            <person name="Calhoun S."/>
            <person name="Haridas S."/>
            <person name="Kuo A."/>
            <person name="Mondo S."/>
            <person name="Pangilinan J."/>
            <person name="Riley R."/>
            <person name="LaButti K."/>
            <person name="Andreopoulos B."/>
            <person name="Lipzen A."/>
            <person name="Chen C."/>
            <person name="Yan M."/>
            <person name="Daum C."/>
            <person name="Ng V."/>
            <person name="Clum A."/>
            <person name="Steindorff A."/>
            <person name="Ohm R.A."/>
            <person name="Martin F."/>
            <person name="Silar P."/>
            <person name="Natvig D.O."/>
            <person name="Lalanne C."/>
            <person name="Gautier V."/>
            <person name="Ament-Velasquez S.L."/>
            <person name="Kruys A."/>
            <person name="Hutchinson M.I."/>
            <person name="Powell A.J."/>
            <person name="Barry K."/>
            <person name="Miller A.N."/>
            <person name="Grigoriev I.V."/>
            <person name="Debuchy R."/>
            <person name="Gladieux P."/>
            <person name="Hiltunen Thoren M."/>
            <person name="Johannesson H."/>
        </authorList>
    </citation>
    <scope>NUCLEOTIDE SEQUENCE</scope>
    <source>
        <strain evidence="2">PSN293</strain>
    </source>
</reference>
<evidence type="ECO:0000313" key="3">
    <source>
        <dbReference type="Proteomes" id="UP001301769"/>
    </source>
</evidence>
<evidence type="ECO:0000313" key="2">
    <source>
        <dbReference type="EMBL" id="KAK4210266.1"/>
    </source>
</evidence>
<name>A0AAN6Y105_9PEZI</name>
<evidence type="ECO:0008006" key="4">
    <source>
        <dbReference type="Google" id="ProtNLM"/>
    </source>
</evidence>
<feature type="chain" id="PRO_5042883057" description="Secreted protein" evidence="1">
    <location>
        <begin position="31"/>
        <end position="94"/>
    </location>
</feature>
<reference evidence="2" key="2">
    <citation type="submission" date="2023-05" db="EMBL/GenBank/DDBJ databases">
        <authorList>
            <consortium name="Lawrence Berkeley National Laboratory"/>
            <person name="Steindorff A."/>
            <person name="Hensen N."/>
            <person name="Bonometti L."/>
            <person name="Westerberg I."/>
            <person name="Brannstrom I.O."/>
            <person name="Guillou S."/>
            <person name="Cros-Aarteil S."/>
            <person name="Calhoun S."/>
            <person name="Haridas S."/>
            <person name="Kuo A."/>
            <person name="Mondo S."/>
            <person name="Pangilinan J."/>
            <person name="Riley R."/>
            <person name="Labutti K."/>
            <person name="Andreopoulos B."/>
            <person name="Lipzen A."/>
            <person name="Chen C."/>
            <person name="Yanf M."/>
            <person name="Daum C."/>
            <person name="Ng V."/>
            <person name="Clum A."/>
            <person name="Ohm R."/>
            <person name="Martin F."/>
            <person name="Silar P."/>
            <person name="Natvig D."/>
            <person name="Lalanne C."/>
            <person name="Gautier V."/>
            <person name="Ament-Velasquez S.L."/>
            <person name="Kruys A."/>
            <person name="Hutchinson M.I."/>
            <person name="Powell A.J."/>
            <person name="Barry K."/>
            <person name="Miller A.N."/>
            <person name="Grigoriev I.V."/>
            <person name="Debuchy R."/>
            <person name="Gladieux P."/>
            <person name="Thoren M.H."/>
            <person name="Johannesson H."/>
        </authorList>
    </citation>
    <scope>NUCLEOTIDE SEQUENCE</scope>
    <source>
        <strain evidence="2">PSN293</strain>
    </source>
</reference>
<comment type="caution">
    <text evidence="2">The sequence shown here is derived from an EMBL/GenBank/DDBJ whole genome shotgun (WGS) entry which is preliminary data.</text>
</comment>
<dbReference type="Proteomes" id="UP001301769">
    <property type="component" value="Unassembled WGS sequence"/>
</dbReference>
<organism evidence="2 3">
    <name type="scientific">Rhypophila decipiens</name>
    <dbReference type="NCBI Taxonomy" id="261697"/>
    <lineage>
        <taxon>Eukaryota</taxon>
        <taxon>Fungi</taxon>
        <taxon>Dikarya</taxon>
        <taxon>Ascomycota</taxon>
        <taxon>Pezizomycotina</taxon>
        <taxon>Sordariomycetes</taxon>
        <taxon>Sordariomycetidae</taxon>
        <taxon>Sordariales</taxon>
        <taxon>Naviculisporaceae</taxon>
        <taxon>Rhypophila</taxon>
    </lineage>
</organism>
<dbReference type="EMBL" id="MU858179">
    <property type="protein sequence ID" value="KAK4210266.1"/>
    <property type="molecule type" value="Genomic_DNA"/>
</dbReference>
<protein>
    <recommendedName>
        <fullName evidence="4">Secreted protein</fullName>
    </recommendedName>
</protein>
<keyword evidence="1" id="KW-0732">Signal</keyword>
<dbReference type="AlphaFoldDB" id="A0AAN6Y105"/>